<sequence>MVVSIIYLNCTDPVSIGIERDHTAHRTWQYLVKKYEACDKQQIHLTDTALCAHKFNPDTSTMEEHEKKMKNLLKTLHNPRGACNDHQFRLIVIASIPKTWKDYILNVPGIFSAESNDRDGDIVQNKVAALFAEYVAAHSASTTAASTKGNQTNLSAQTRHAPPRLATLLRGAGLKKVEWKARLPSPGGTSTVEPRPTPIQLLPLLMSMLVHYAPQTTRTWVHQSTPYPPPSLLKSPVELMPF</sequence>
<gene>
    <name evidence="1" type="ORF">BT96DRAFT_936149</name>
</gene>
<dbReference type="Proteomes" id="UP000799118">
    <property type="component" value="Unassembled WGS sequence"/>
</dbReference>
<protein>
    <submittedName>
        <fullName evidence="1">Uncharacterized protein</fullName>
    </submittedName>
</protein>
<accession>A0A6A4I3G2</accession>
<evidence type="ECO:0000313" key="1">
    <source>
        <dbReference type="EMBL" id="KAE9403707.1"/>
    </source>
</evidence>
<evidence type="ECO:0000313" key="2">
    <source>
        <dbReference type="Proteomes" id="UP000799118"/>
    </source>
</evidence>
<name>A0A6A4I3G2_9AGAR</name>
<organism evidence="1 2">
    <name type="scientific">Gymnopus androsaceus JB14</name>
    <dbReference type="NCBI Taxonomy" id="1447944"/>
    <lineage>
        <taxon>Eukaryota</taxon>
        <taxon>Fungi</taxon>
        <taxon>Dikarya</taxon>
        <taxon>Basidiomycota</taxon>
        <taxon>Agaricomycotina</taxon>
        <taxon>Agaricomycetes</taxon>
        <taxon>Agaricomycetidae</taxon>
        <taxon>Agaricales</taxon>
        <taxon>Marasmiineae</taxon>
        <taxon>Omphalotaceae</taxon>
        <taxon>Gymnopus</taxon>
    </lineage>
</organism>
<dbReference type="EMBL" id="ML769422">
    <property type="protein sequence ID" value="KAE9403707.1"/>
    <property type="molecule type" value="Genomic_DNA"/>
</dbReference>
<proteinExistence type="predicted"/>
<reference evidence="1" key="1">
    <citation type="journal article" date="2019" name="Environ. Microbiol.">
        <title>Fungal ecological strategies reflected in gene transcription - a case study of two litter decomposers.</title>
        <authorList>
            <person name="Barbi F."/>
            <person name="Kohler A."/>
            <person name="Barry K."/>
            <person name="Baskaran P."/>
            <person name="Daum C."/>
            <person name="Fauchery L."/>
            <person name="Ihrmark K."/>
            <person name="Kuo A."/>
            <person name="LaButti K."/>
            <person name="Lipzen A."/>
            <person name="Morin E."/>
            <person name="Grigoriev I.V."/>
            <person name="Henrissat B."/>
            <person name="Lindahl B."/>
            <person name="Martin F."/>
        </authorList>
    </citation>
    <scope>NUCLEOTIDE SEQUENCE</scope>
    <source>
        <strain evidence="1">JB14</strain>
    </source>
</reference>
<keyword evidence="2" id="KW-1185">Reference proteome</keyword>
<dbReference type="AlphaFoldDB" id="A0A6A4I3G2"/>